<evidence type="ECO:0000256" key="1">
    <source>
        <dbReference type="SAM" id="SignalP"/>
    </source>
</evidence>
<dbReference type="Proteomes" id="UP001285521">
    <property type="component" value="Unassembled WGS sequence"/>
</dbReference>
<proteinExistence type="predicted"/>
<name>A0ABU4STZ3_9PSEU</name>
<evidence type="ECO:0000313" key="3">
    <source>
        <dbReference type="Proteomes" id="UP001285521"/>
    </source>
</evidence>
<protein>
    <recommendedName>
        <fullName evidence="4">Tachylectin</fullName>
    </recommendedName>
</protein>
<feature type="chain" id="PRO_5045491544" description="Tachylectin" evidence="1">
    <location>
        <begin position="28"/>
        <end position="321"/>
    </location>
</feature>
<dbReference type="RefSeq" id="WP_319964344.1">
    <property type="nucleotide sequence ID" value="NZ_JAXAVW010000002.1"/>
</dbReference>
<organism evidence="2 3">
    <name type="scientific">Lentzea miocenica</name>
    <dbReference type="NCBI Taxonomy" id="3095431"/>
    <lineage>
        <taxon>Bacteria</taxon>
        <taxon>Bacillati</taxon>
        <taxon>Actinomycetota</taxon>
        <taxon>Actinomycetes</taxon>
        <taxon>Pseudonocardiales</taxon>
        <taxon>Pseudonocardiaceae</taxon>
        <taxon>Lentzea</taxon>
    </lineage>
</organism>
<keyword evidence="3" id="KW-1185">Reference proteome</keyword>
<gene>
    <name evidence="2" type="ORF">SK803_03950</name>
</gene>
<accession>A0ABU4STZ3</accession>
<evidence type="ECO:0000313" key="2">
    <source>
        <dbReference type="EMBL" id="MDX8029346.1"/>
    </source>
</evidence>
<keyword evidence="1" id="KW-0732">Signal</keyword>
<evidence type="ECO:0008006" key="4">
    <source>
        <dbReference type="Google" id="ProtNLM"/>
    </source>
</evidence>
<reference evidence="2 3" key="1">
    <citation type="submission" date="2023-11" db="EMBL/GenBank/DDBJ databases">
        <title>Lentzea sokolovensis, sp. nov., Lentzea kristufkii, sp. nov., and Lentzea miocenensis, sp. nov., rare actinobacteria from Sokolov Coal Basin, Miocene lacustrine sediment, Czech Republic.</title>
        <authorList>
            <person name="Lara A."/>
            <person name="Kotroba L."/>
            <person name="Nouioui I."/>
            <person name="Neumann-Schaal M."/>
            <person name="Mast Y."/>
            <person name="Chronakova A."/>
        </authorList>
    </citation>
    <scope>NUCLEOTIDE SEQUENCE [LARGE SCALE GENOMIC DNA]</scope>
    <source>
        <strain evidence="2 3">BCCO 10_0856</strain>
    </source>
</reference>
<comment type="caution">
    <text evidence="2">The sequence shown here is derived from an EMBL/GenBank/DDBJ whole genome shotgun (WGS) entry which is preliminary data.</text>
</comment>
<sequence>MQRRRVFGVLFTGLVLASTVTAPHAVAADPCRWIAHDLPLPAGAAYARTWGSSENNRFIVGATRIDGAAERGLIWDNGALRLMTSSGSPTIGVEPADVNNVGVVVGEWYSWNDGIHRAFRYRDGVYEYLDTPAGQNSKAVAINALGDVIGETWSPDTPTYHRTVVWPGSGPRKDFPPGEGAVGITDDRKIVQIMPRWAAVTEIESGRSTELTGARWSMVLDNDRVLHPAEGGLKEWNIAGEHVATWEGGTEPFGRTSSGHVVFGAVAGIPTLWQWGVRYPVDSAKLPDAAYYGDISDEGALIGTYKNSDGSTHPARWFWCG</sequence>
<feature type="signal peptide" evidence="1">
    <location>
        <begin position="1"/>
        <end position="27"/>
    </location>
</feature>
<dbReference type="EMBL" id="JAXAVW010000002">
    <property type="protein sequence ID" value="MDX8029346.1"/>
    <property type="molecule type" value="Genomic_DNA"/>
</dbReference>